<accession>A0A4R8C5Y4</accession>
<sequence>MEDLVRTAGEREILEAFLESHREVTADKLRGLSETDARRRLVPSETTPIGLVKHLTGVERNWFQHILAGRPRAEISGESRGGPDSWQVSDTETIPGVITAFEEACAESRRITAALPLDHQVPHPAGGEVSLRWIYTHLIREHARHNGHADILREQLDGTTGA</sequence>
<dbReference type="Gene3D" id="1.20.120.450">
    <property type="entry name" value="dinb family like domain"/>
    <property type="match status" value="1"/>
</dbReference>
<dbReference type="AlphaFoldDB" id="A0A4R8C5Y4"/>
<dbReference type="RefSeq" id="WP_134106347.1">
    <property type="nucleotide sequence ID" value="NZ_SODP01000002.1"/>
</dbReference>
<dbReference type="Proteomes" id="UP000295146">
    <property type="component" value="Unassembled WGS sequence"/>
</dbReference>
<protein>
    <submittedName>
        <fullName evidence="1">Uncharacterized protein DUF664</fullName>
    </submittedName>
</protein>
<comment type="caution">
    <text evidence="1">The sequence shown here is derived from an EMBL/GenBank/DDBJ whole genome shotgun (WGS) entry which is preliminary data.</text>
</comment>
<dbReference type="InterPro" id="IPR034660">
    <property type="entry name" value="DinB/YfiT-like"/>
</dbReference>
<organism evidence="1 2">
    <name type="scientific">Kribbella pratensis</name>
    <dbReference type="NCBI Taxonomy" id="2512112"/>
    <lineage>
        <taxon>Bacteria</taxon>
        <taxon>Bacillati</taxon>
        <taxon>Actinomycetota</taxon>
        <taxon>Actinomycetes</taxon>
        <taxon>Propionibacteriales</taxon>
        <taxon>Kribbellaceae</taxon>
        <taxon>Kribbella</taxon>
    </lineage>
</organism>
<proteinExistence type="predicted"/>
<name>A0A4R8C5Y4_9ACTN</name>
<gene>
    <name evidence="1" type="ORF">EV653_5336</name>
</gene>
<dbReference type="SUPFAM" id="SSF109854">
    <property type="entry name" value="DinB/YfiT-like putative metalloenzymes"/>
    <property type="match status" value="1"/>
</dbReference>
<evidence type="ECO:0000313" key="2">
    <source>
        <dbReference type="Proteomes" id="UP000295146"/>
    </source>
</evidence>
<keyword evidence="2" id="KW-1185">Reference proteome</keyword>
<dbReference type="EMBL" id="SODP01000002">
    <property type="protein sequence ID" value="TDW71256.1"/>
    <property type="molecule type" value="Genomic_DNA"/>
</dbReference>
<evidence type="ECO:0000313" key="1">
    <source>
        <dbReference type="EMBL" id="TDW71256.1"/>
    </source>
</evidence>
<dbReference type="InterPro" id="IPR007061">
    <property type="entry name" value="MST-like"/>
</dbReference>
<reference evidence="1 2" key="1">
    <citation type="submission" date="2019-03" db="EMBL/GenBank/DDBJ databases">
        <title>Genomic Encyclopedia of Type Strains, Phase III (KMG-III): the genomes of soil and plant-associated and newly described type strains.</title>
        <authorList>
            <person name="Whitman W."/>
        </authorList>
    </citation>
    <scope>NUCLEOTIDE SEQUENCE [LARGE SCALE GENOMIC DNA]</scope>
    <source>
        <strain evidence="1 2">VKM Ac-2573</strain>
    </source>
</reference>
<dbReference type="Pfam" id="PF04978">
    <property type="entry name" value="MST"/>
    <property type="match status" value="1"/>
</dbReference>
<dbReference type="OrthoDB" id="4548523at2"/>